<dbReference type="InterPro" id="IPR058625">
    <property type="entry name" value="MdtA-like_BSH"/>
</dbReference>
<keyword evidence="2" id="KW-0175">Coiled coil</keyword>
<protein>
    <submittedName>
        <fullName evidence="7">Biotin/lipoyl-binding protein</fullName>
    </submittedName>
</protein>
<dbReference type="GO" id="GO:1990281">
    <property type="term" value="C:efflux pump complex"/>
    <property type="evidence" value="ECO:0007669"/>
    <property type="project" value="TreeGrafter"/>
</dbReference>
<feature type="compositionally biased region" description="Gly residues" evidence="3">
    <location>
        <begin position="407"/>
        <end position="418"/>
    </location>
</feature>
<keyword evidence="8" id="KW-1185">Reference proteome</keyword>
<dbReference type="Gene3D" id="2.40.30.170">
    <property type="match status" value="1"/>
</dbReference>
<evidence type="ECO:0000256" key="4">
    <source>
        <dbReference type="SAM" id="Phobius"/>
    </source>
</evidence>
<dbReference type="Pfam" id="PF25967">
    <property type="entry name" value="RND-MFP_C"/>
    <property type="match status" value="1"/>
</dbReference>
<dbReference type="InterPro" id="IPR058627">
    <property type="entry name" value="MdtA-like_C"/>
</dbReference>
<keyword evidence="1" id="KW-0813">Transport</keyword>
<evidence type="ECO:0000256" key="1">
    <source>
        <dbReference type="ARBA" id="ARBA00022448"/>
    </source>
</evidence>
<gene>
    <name evidence="7" type="ORF">RN606_08455</name>
</gene>
<evidence type="ECO:0000259" key="6">
    <source>
        <dbReference type="Pfam" id="PF25967"/>
    </source>
</evidence>
<name>A0AA96J6X3_9MICO</name>
<dbReference type="Gene3D" id="2.40.420.20">
    <property type="match status" value="1"/>
</dbReference>
<accession>A0AA96J6X3</accession>
<feature type="transmembrane region" description="Helical" evidence="4">
    <location>
        <begin position="12"/>
        <end position="35"/>
    </location>
</feature>
<feature type="compositionally biased region" description="Low complexity" evidence="3">
    <location>
        <begin position="377"/>
        <end position="391"/>
    </location>
</feature>
<dbReference type="Gene3D" id="2.40.50.100">
    <property type="match status" value="1"/>
</dbReference>
<proteinExistence type="predicted"/>
<feature type="domain" description="Multidrug resistance protein MdtA-like C-terminal permuted SH3" evidence="6">
    <location>
        <begin position="317"/>
        <end position="373"/>
    </location>
</feature>
<keyword evidence="4" id="KW-0812">Transmembrane</keyword>
<dbReference type="Pfam" id="PF25917">
    <property type="entry name" value="BSH_RND"/>
    <property type="match status" value="1"/>
</dbReference>
<evidence type="ECO:0000256" key="2">
    <source>
        <dbReference type="SAM" id="Coils"/>
    </source>
</evidence>
<keyword evidence="4" id="KW-0472">Membrane</keyword>
<keyword evidence="4" id="KW-1133">Transmembrane helix</keyword>
<dbReference type="PANTHER" id="PTHR30469:SF33">
    <property type="entry name" value="SLR1207 PROTEIN"/>
    <property type="match status" value="1"/>
</dbReference>
<feature type="coiled-coil region" evidence="2">
    <location>
        <begin position="119"/>
        <end position="170"/>
    </location>
</feature>
<dbReference type="AlphaFoldDB" id="A0AA96J6X3"/>
<reference evidence="7 8" key="1">
    <citation type="submission" date="2023-09" db="EMBL/GenBank/DDBJ databases">
        <title>Demequina sp. a novel bacteria isolated from Capsicum annuum.</title>
        <authorList>
            <person name="Humaira Z."/>
            <person name="Lee J."/>
            <person name="Cho D."/>
        </authorList>
    </citation>
    <scope>NUCLEOTIDE SEQUENCE [LARGE SCALE GENOMIC DNA]</scope>
    <source>
        <strain evidence="7 8">OYTSA14</strain>
    </source>
</reference>
<evidence type="ECO:0000256" key="3">
    <source>
        <dbReference type="SAM" id="MobiDB-lite"/>
    </source>
</evidence>
<sequence length="418" mass="41487">MPKITFRWSRVRAWGIPIVALVAGAGLGVGAMALWGPGGDSAQALPAIDSASGQQTVTVGLQTLEESVSATGTLAAVSSSDLAFQASGQVTAVYHEAGDTVAAGDVIAEIDTLQLTADLTSAQASLAQGEAQLADLEDAADGSDSSDAQIAAAKAQVAVLQQNADDAESAMDDSKLVADISGILTSQPYAVGDVVSAGSSSSGSSSAGATSMGGTSSTTSSSSSSSGVTIVGQDEWTVSVSLTEAEVAEIAVGDQVTFTSDDYDGEFYGIVSDIANLPTTTGGSATYAVDLQVTGTVEGLFEGTSVDADIVYLRATDVLAIPTNAITTTDGVSTVTAVDDSGNQTATEVTTGDTIGSYTEITDGLSEGDQILVTVTTGSTSSDSSSSSGDMSGFGGQMPNFDSSGGQMPGGMGQMPSN</sequence>
<dbReference type="GO" id="GO:0015562">
    <property type="term" value="F:efflux transmembrane transporter activity"/>
    <property type="evidence" value="ECO:0007669"/>
    <property type="project" value="TreeGrafter"/>
</dbReference>
<feature type="compositionally biased region" description="Low complexity" evidence="3">
    <location>
        <begin position="196"/>
        <end position="227"/>
    </location>
</feature>
<evidence type="ECO:0000259" key="5">
    <source>
        <dbReference type="Pfam" id="PF25917"/>
    </source>
</evidence>
<evidence type="ECO:0000313" key="7">
    <source>
        <dbReference type="EMBL" id="WNM23398.1"/>
    </source>
</evidence>
<dbReference type="RefSeq" id="WP_313496280.1">
    <property type="nucleotide sequence ID" value="NZ_CP134879.1"/>
</dbReference>
<evidence type="ECO:0000313" key="8">
    <source>
        <dbReference type="Proteomes" id="UP001304125"/>
    </source>
</evidence>
<feature type="region of interest" description="Disordered" evidence="3">
    <location>
        <begin position="377"/>
        <end position="418"/>
    </location>
</feature>
<dbReference type="PANTHER" id="PTHR30469">
    <property type="entry name" value="MULTIDRUG RESISTANCE PROTEIN MDTA"/>
    <property type="match status" value="1"/>
</dbReference>
<feature type="region of interest" description="Disordered" evidence="3">
    <location>
        <begin position="195"/>
        <end position="228"/>
    </location>
</feature>
<organism evidence="7 8">
    <name type="scientific">Demequina capsici</name>
    <dbReference type="NCBI Taxonomy" id="3075620"/>
    <lineage>
        <taxon>Bacteria</taxon>
        <taxon>Bacillati</taxon>
        <taxon>Actinomycetota</taxon>
        <taxon>Actinomycetes</taxon>
        <taxon>Micrococcales</taxon>
        <taxon>Demequinaceae</taxon>
        <taxon>Demequina</taxon>
    </lineage>
</organism>
<feature type="domain" description="Multidrug resistance protein MdtA-like barrel-sandwich hybrid" evidence="5">
    <location>
        <begin position="84"/>
        <end position="201"/>
    </location>
</feature>
<dbReference type="Proteomes" id="UP001304125">
    <property type="component" value="Chromosome"/>
</dbReference>
<dbReference type="EMBL" id="CP134879">
    <property type="protein sequence ID" value="WNM23398.1"/>
    <property type="molecule type" value="Genomic_DNA"/>
</dbReference>
<dbReference type="SUPFAM" id="SSF111369">
    <property type="entry name" value="HlyD-like secretion proteins"/>
    <property type="match status" value="1"/>
</dbReference>